<feature type="compositionally biased region" description="Acidic residues" evidence="1">
    <location>
        <begin position="212"/>
        <end position="230"/>
    </location>
</feature>
<evidence type="ECO:0000256" key="1">
    <source>
        <dbReference type="SAM" id="MobiDB-lite"/>
    </source>
</evidence>
<evidence type="ECO:0008006" key="4">
    <source>
        <dbReference type="Google" id="ProtNLM"/>
    </source>
</evidence>
<reference evidence="2 3" key="1">
    <citation type="journal article" date="2015" name="BMC Genomics">
        <title>Insights from the genome of Ophiocordyceps polyrhachis-furcata to pathogenicity and host specificity in insect fungi.</title>
        <authorList>
            <person name="Wichadakul D."/>
            <person name="Kobmoo N."/>
            <person name="Ingsriswang S."/>
            <person name="Tangphatsornruang S."/>
            <person name="Chantasingh D."/>
            <person name="Luangsa-ard J.J."/>
            <person name="Eurwilaichitr L."/>
        </authorList>
    </citation>
    <scope>NUCLEOTIDE SEQUENCE [LARGE SCALE GENOMIC DNA]</scope>
    <source>
        <strain evidence="2 3">BCC 54312</strain>
    </source>
</reference>
<keyword evidence="3" id="KW-1185">Reference proteome</keyword>
<dbReference type="Proteomes" id="UP000253664">
    <property type="component" value="Unassembled WGS sequence"/>
</dbReference>
<gene>
    <name evidence="2" type="ORF">L249_4367</name>
</gene>
<dbReference type="AlphaFoldDB" id="A0A367L7I9"/>
<feature type="region of interest" description="Disordered" evidence="1">
    <location>
        <begin position="212"/>
        <end position="243"/>
    </location>
</feature>
<name>A0A367L7I9_9HYPO</name>
<evidence type="ECO:0000313" key="3">
    <source>
        <dbReference type="Proteomes" id="UP000253664"/>
    </source>
</evidence>
<proteinExistence type="predicted"/>
<comment type="caution">
    <text evidence="2">The sequence shown here is derived from an EMBL/GenBank/DDBJ whole genome shotgun (WGS) entry which is preliminary data.</text>
</comment>
<dbReference type="OrthoDB" id="4928181at2759"/>
<protein>
    <recommendedName>
        <fullName evidence="4">HNH nuclease domain-containing protein</fullName>
    </recommendedName>
</protein>
<sequence>MTHYDERIELARQVVENIKIEVPDSTRPWNQWRKKPVYYYKKPMRTVKSLIPRPEFRHIIFHALSVAPGFPQSCFRISRESLWGNPGVTDKAWNMICLSPLLHRFWATATFAFKLPALPGGTVPVQLQFRVASPNTPSTFTNCRTTRFLDGVDDENLTTLICFNTTGKQVLSGHIFTALIPTEDVERFFLMINIQWAQCQLAGMIAAAEALQDEGDKDEDDGEADVELDSLMEGLSVSESGSP</sequence>
<dbReference type="EMBL" id="LKCN02000012">
    <property type="protein sequence ID" value="RCI10385.1"/>
    <property type="molecule type" value="Genomic_DNA"/>
</dbReference>
<organism evidence="2 3">
    <name type="scientific">Ophiocordyceps polyrhachis-furcata BCC 54312</name>
    <dbReference type="NCBI Taxonomy" id="1330021"/>
    <lineage>
        <taxon>Eukaryota</taxon>
        <taxon>Fungi</taxon>
        <taxon>Dikarya</taxon>
        <taxon>Ascomycota</taxon>
        <taxon>Pezizomycotina</taxon>
        <taxon>Sordariomycetes</taxon>
        <taxon>Hypocreomycetidae</taxon>
        <taxon>Hypocreales</taxon>
        <taxon>Ophiocordycipitaceae</taxon>
        <taxon>Ophiocordyceps</taxon>
    </lineage>
</organism>
<accession>A0A367L7I9</accession>
<evidence type="ECO:0000313" key="2">
    <source>
        <dbReference type="EMBL" id="RCI10385.1"/>
    </source>
</evidence>